<dbReference type="Proteomes" id="UP001501586">
    <property type="component" value="Unassembled WGS sequence"/>
</dbReference>
<accession>A0ABP8EGH9</accession>
<comment type="caution">
    <text evidence="2">The sequence shown here is derived from an EMBL/GenBank/DDBJ whole genome shotgun (WGS) entry which is preliminary data.</text>
</comment>
<reference evidence="3" key="1">
    <citation type="journal article" date="2019" name="Int. J. Syst. Evol. Microbiol.">
        <title>The Global Catalogue of Microorganisms (GCM) 10K type strain sequencing project: providing services to taxonomists for standard genome sequencing and annotation.</title>
        <authorList>
            <consortium name="The Broad Institute Genomics Platform"/>
            <consortium name="The Broad Institute Genome Sequencing Center for Infectious Disease"/>
            <person name="Wu L."/>
            <person name="Ma J."/>
        </authorList>
    </citation>
    <scope>NUCLEOTIDE SEQUENCE [LARGE SCALE GENOMIC DNA]</scope>
    <source>
        <strain evidence="3">JCM 17458</strain>
    </source>
</reference>
<gene>
    <name evidence="2" type="ORF">GCM10022261_05700</name>
</gene>
<protein>
    <recommendedName>
        <fullName evidence="4">Pilus assembly protein Flp/PilA</fullName>
    </recommendedName>
</protein>
<sequence>MTRAAVYFATLFTAIGNRFETRSKDRGATAVEYGLMVGLIAMAIIATLVLLGPELNDMFKTVLEKLQAVGTTAP</sequence>
<keyword evidence="3" id="KW-1185">Reference proteome</keyword>
<evidence type="ECO:0000313" key="3">
    <source>
        <dbReference type="Proteomes" id="UP001501586"/>
    </source>
</evidence>
<dbReference type="RefSeq" id="WP_236864579.1">
    <property type="nucleotide sequence ID" value="NZ_BAABAZ010000004.1"/>
</dbReference>
<keyword evidence="1" id="KW-1133">Transmembrane helix</keyword>
<evidence type="ECO:0000256" key="1">
    <source>
        <dbReference type="SAM" id="Phobius"/>
    </source>
</evidence>
<keyword evidence="1" id="KW-0472">Membrane</keyword>
<dbReference type="InterPro" id="IPR007047">
    <property type="entry name" value="Flp_Fap"/>
</dbReference>
<evidence type="ECO:0000313" key="2">
    <source>
        <dbReference type="EMBL" id="GAA4283039.1"/>
    </source>
</evidence>
<organism evidence="2 3">
    <name type="scientific">Brevibacterium daeguense</name>
    <dbReference type="NCBI Taxonomy" id="909936"/>
    <lineage>
        <taxon>Bacteria</taxon>
        <taxon>Bacillati</taxon>
        <taxon>Actinomycetota</taxon>
        <taxon>Actinomycetes</taxon>
        <taxon>Micrococcales</taxon>
        <taxon>Brevibacteriaceae</taxon>
        <taxon>Brevibacterium</taxon>
    </lineage>
</organism>
<evidence type="ECO:0008006" key="4">
    <source>
        <dbReference type="Google" id="ProtNLM"/>
    </source>
</evidence>
<keyword evidence="1" id="KW-0812">Transmembrane</keyword>
<dbReference type="EMBL" id="BAABAZ010000004">
    <property type="protein sequence ID" value="GAA4283039.1"/>
    <property type="molecule type" value="Genomic_DNA"/>
</dbReference>
<proteinExistence type="predicted"/>
<name>A0ABP8EGH9_9MICO</name>
<feature type="transmembrane region" description="Helical" evidence="1">
    <location>
        <begin position="33"/>
        <end position="51"/>
    </location>
</feature>
<dbReference type="Pfam" id="PF04964">
    <property type="entry name" value="Flp_Fap"/>
    <property type="match status" value="1"/>
</dbReference>